<feature type="transmembrane region" description="Helical" evidence="1">
    <location>
        <begin position="179"/>
        <end position="198"/>
    </location>
</feature>
<feature type="transmembrane region" description="Helical" evidence="1">
    <location>
        <begin position="357"/>
        <end position="379"/>
    </location>
</feature>
<dbReference type="EMBL" id="JAUSRD010000005">
    <property type="protein sequence ID" value="MDP9893495.1"/>
    <property type="molecule type" value="Genomic_DNA"/>
</dbReference>
<evidence type="ECO:0008006" key="4">
    <source>
        <dbReference type="Google" id="ProtNLM"/>
    </source>
</evidence>
<dbReference type="Proteomes" id="UP001242045">
    <property type="component" value="Unassembled WGS sequence"/>
</dbReference>
<protein>
    <recommendedName>
        <fullName evidence="4">Glycosyltransferase RgtA/B/C/D-like domain-containing protein</fullName>
    </recommendedName>
</protein>
<comment type="caution">
    <text evidence="2">The sequence shown here is derived from an EMBL/GenBank/DDBJ whole genome shotgun (WGS) entry which is preliminary data.</text>
</comment>
<feature type="transmembrane region" description="Helical" evidence="1">
    <location>
        <begin position="207"/>
        <end position="229"/>
    </location>
</feature>
<gene>
    <name evidence="2" type="ORF">J2W31_002610</name>
</gene>
<feature type="transmembrane region" description="Helical" evidence="1">
    <location>
        <begin position="113"/>
        <end position="130"/>
    </location>
</feature>
<reference evidence="2" key="1">
    <citation type="submission" date="2023-07" db="EMBL/GenBank/DDBJ databases">
        <title>Sorghum-associated microbial communities from plants grown in Nebraska, USA.</title>
        <authorList>
            <person name="Schachtman D."/>
        </authorList>
    </citation>
    <scope>NUCLEOTIDE SEQUENCE</scope>
    <source>
        <strain evidence="2">DS3754</strain>
    </source>
</reference>
<keyword evidence="1" id="KW-1133">Transmembrane helix</keyword>
<evidence type="ECO:0000313" key="2">
    <source>
        <dbReference type="EMBL" id="MDP9893495.1"/>
    </source>
</evidence>
<proteinExistence type="predicted"/>
<keyword evidence="1" id="KW-0472">Membrane</keyword>
<evidence type="ECO:0000313" key="3">
    <source>
        <dbReference type="Proteomes" id="UP001242045"/>
    </source>
</evidence>
<feature type="transmembrane region" description="Helical" evidence="1">
    <location>
        <begin position="325"/>
        <end position="351"/>
    </location>
</feature>
<dbReference type="RefSeq" id="WP_307685017.1">
    <property type="nucleotide sequence ID" value="NZ_JAUSRD010000005.1"/>
</dbReference>
<evidence type="ECO:0000256" key="1">
    <source>
        <dbReference type="SAM" id="Phobius"/>
    </source>
</evidence>
<keyword evidence="1" id="KW-0812">Transmembrane</keyword>
<feature type="transmembrane region" description="Helical" evidence="1">
    <location>
        <begin position="77"/>
        <end position="101"/>
    </location>
</feature>
<dbReference type="AlphaFoldDB" id="A0AAW8D2L6"/>
<organism evidence="2 3">
    <name type="scientific">Variovorax boronicumulans</name>
    <dbReference type="NCBI Taxonomy" id="436515"/>
    <lineage>
        <taxon>Bacteria</taxon>
        <taxon>Pseudomonadati</taxon>
        <taxon>Pseudomonadota</taxon>
        <taxon>Betaproteobacteria</taxon>
        <taxon>Burkholderiales</taxon>
        <taxon>Comamonadaceae</taxon>
        <taxon>Variovorax</taxon>
    </lineage>
</organism>
<feature type="transmembrane region" description="Helical" evidence="1">
    <location>
        <begin position="7"/>
        <end position="25"/>
    </location>
</feature>
<sequence>MRSRLSIGHWISLYLLNLLFCYLAGKDYNWDLLNYHFYGPALLLDNRWSQDYFAGSIQSYLNPIAYVPFFLMVKSGWPALLIGLVLSTFHFLNIVVIGSIAEKLLLRQEGDKRTLIYIICLLAMVAPPYLQANGSSFNDPYGSIFILLGLRALLQEDAHPERQAVFAGLCSGIATGIKLTSATFAVAFAVVFVIRAFFERRSSPGRVVLQLGCFCIAAAAAFLAVHGFWSVRLWQEFGSPVFPFFNAIFRAPEFPFINNRDFRFMGSGTLGLLFLPFDMVRAQSWIYSEAVSPDVRPSILSALALAGAGLGLWRGRLMIKGRSQVVGGSASTLWTPAVTVVTFAVVSFLLWGTTSRIGRYAFSLWLLIGPLLGLAAVYMGGIRFARVSLAVVLCLQGYVHLVHGSSRWSPVAWESSWLDFQLPAAVTRQPAGIISTDTLSFSAIVPSLHPASGMATINGMHTMPNGAEMPARLNSLIEKYHDNLYVLYAIGQFDFSAKTEISATRLKILDEKLAPYGLKIGTASTSTACEYGKLPFYRKVHGWSWQPRTQEAYVFAFCKIVETSSLLKNAAAEKSRANDLIFDLIEDKCPEVFSPRRAVTIHHNNEYIRSYFNTASGLYTDHGGLYMTGYRVLFPTYVGQLSEISKTAGATNFVCPSLPAHRYLSD</sequence>
<name>A0AAW8D2L6_9BURK</name>
<accession>A0AAW8D2L6</accession>